<feature type="compositionally biased region" description="Low complexity" evidence="1">
    <location>
        <begin position="435"/>
        <end position="450"/>
    </location>
</feature>
<keyword evidence="2" id="KW-0732">Signal</keyword>
<feature type="region of interest" description="Disordered" evidence="1">
    <location>
        <begin position="274"/>
        <end position="504"/>
    </location>
</feature>
<feature type="region of interest" description="Disordered" evidence="1">
    <location>
        <begin position="736"/>
        <end position="842"/>
    </location>
</feature>
<gene>
    <name evidence="3" type="ORF">FAUST_6150</name>
</gene>
<organism evidence="3 4">
    <name type="scientific">Fusarium austroamericanum</name>
    <dbReference type="NCBI Taxonomy" id="282268"/>
    <lineage>
        <taxon>Eukaryota</taxon>
        <taxon>Fungi</taxon>
        <taxon>Dikarya</taxon>
        <taxon>Ascomycota</taxon>
        <taxon>Pezizomycotina</taxon>
        <taxon>Sordariomycetes</taxon>
        <taxon>Hypocreomycetidae</taxon>
        <taxon>Hypocreales</taxon>
        <taxon>Nectriaceae</taxon>
        <taxon>Fusarium</taxon>
    </lineage>
</organism>
<evidence type="ECO:0000256" key="2">
    <source>
        <dbReference type="SAM" id="SignalP"/>
    </source>
</evidence>
<protein>
    <recommendedName>
        <fullName evidence="5">WSC domain-containing protein</fullName>
    </recommendedName>
</protein>
<keyword evidence="4" id="KW-1185">Reference proteome</keyword>
<feature type="compositionally biased region" description="Polar residues" evidence="1">
    <location>
        <begin position="451"/>
        <end position="462"/>
    </location>
</feature>
<proteinExistence type="predicted"/>
<feature type="compositionally biased region" description="Basic and acidic residues" evidence="1">
    <location>
        <begin position="736"/>
        <end position="746"/>
    </location>
</feature>
<comment type="caution">
    <text evidence="3">The sequence shown here is derived from an EMBL/GenBank/DDBJ whole genome shotgun (WGS) entry which is preliminary data.</text>
</comment>
<dbReference type="Proteomes" id="UP000537989">
    <property type="component" value="Unassembled WGS sequence"/>
</dbReference>
<dbReference type="EMBL" id="JAAMOD010000161">
    <property type="protein sequence ID" value="KAF5237239.1"/>
    <property type="molecule type" value="Genomic_DNA"/>
</dbReference>
<evidence type="ECO:0000313" key="3">
    <source>
        <dbReference type="EMBL" id="KAF5237239.1"/>
    </source>
</evidence>
<feature type="chain" id="PRO_5042845761" description="WSC domain-containing protein" evidence="2">
    <location>
        <begin position="23"/>
        <end position="889"/>
    </location>
</feature>
<name>A0AAN6BZU5_FUSAU</name>
<feature type="signal peptide" evidence="2">
    <location>
        <begin position="1"/>
        <end position="22"/>
    </location>
</feature>
<feature type="compositionally biased region" description="Low complexity" evidence="1">
    <location>
        <begin position="417"/>
        <end position="426"/>
    </location>
</feature>
<sequence length="889" mass="92605">MWFQGPSLQLAALSVLLPVSNAFSVTTTNDANTLANAILGQGITLLQASFSGAAISSGSFSDGPFGIGSGAILTSGSAVGALPNGDHYVNNGAPGSDTYCGPNTFNAALLTVDFFLDPTYSGIRVEFIFASEEEGGSADPMGIFIGGTQYAKDTNGQRITATNRYVLQPLAITPPNSVTSYPGSSPPLFVDILTSGAQTMVIAICDQGDSEWDSALLIKAEGCVDCDTDMRLAYVTTTTTLDAGETPYTSTITASGTVSGTIEIGVLAATTEEATTTAHDETTTTTAETTTTAVNGITTTTAEEATSTTAEESTTATADVKITTTTEELTTTTEVETTTTAEETTTTAADETTTAVDETTTSVDGVTTTTTEEVPNTTAEEPITTTAIDGTTTTADSETTTTTHVSSAESTSDDLNTTTEESPTKSTSDKPQPATTQDTTTQDITTTGTTKVSTEASDTVTFSEPLPNATTTTLATSDATTETSTIGTESDVITTTAQESSTEIVTGTETTNISDALVDETTTSSTISASSIVETESPSSSISTHDTAVPNPGTKTTTESIETTTDRQIESSTNTITTVEATTSNSVEPTNNPTIPFSVSMSTESFIDSATTIGSSVCTTQSQGDTPIIPPIPTTASFTAGNSTRTEDAVVPIVTTITYMVVDPNDPSHLTTTEFCSTLRPSPCLDCQYQRPTTVEMTTITVDCNACGHSGENTIVLEVPAGAGVATQTRDHTVYETHHVQHHEPNPYRQRPRPSKEDSQTWEKPQPHNPVPVVGDKPYNGTEGYKLDHPHYGHIGPTSADGGHKSPQPVETIKAEPKPESEPADVIKTGAKPTTVGGNDLEPTFHHRPVPAPTPMTPDSPVVVISAAAKTMDTMLLSMFCLTGLLLLL</sequence>
<evidence type="ECO:0008006" key="5">
    <source>
        <dbReference type="Google" id="ProtNLM"/>
    </source>
</evidence>
<feature type="compositionally biased region" description="Low complexity" evidence="1">
    <location>
        <begin position="274"/>
        <end position="410"/>
    </location>
</feature>
<feature type="compositionally biased region" description="Polar residues" evidence="1">
    <location>
        <begin position="491"/>
        <end position="504"/>
    </location>
</feature>
<accession>A0AAN6BZU5</accession>
<reference evidence="3 4" key="1">
    <citation type="submission" date="2020-02" db="EMBL/GenBank/DDBJ databases">
        <title>Identification and distribution of gene clusters putatively required for synthesis of sphingolipid metabolism inhibitors in phylogenetically diverse species of the filamentous fungus Fusarium.</title>
        <authorList>
            <person name="Kim H.-S."/>
            <person name="Busman M."/>
            <person name="Brown D.W."/>
            <person name="Divon H."/>
            <person name="Uhlig S."/>
            <person name="Proctor R.H."/>
        </authorList>
    </citation>
    <scope>NUCLEOTIDE SEQUENCE [LARGE SCALE GENOMIC DNA]</scope>
    <source>
        <strain evidence="3 4">NRRL 2903</strain>
    </source>
</reference>
<evidence type="ECO:0000313" key="4">
    <source>
        <dbReference type="Proteomes" id="UP000537989"/>
    </source>
</evidence>
<dbReference type="AlphaFoldDB" id="A0AAN6BZU5"/>
<feature type="compositionally biased region" description="Low complexity" evidence="1">
    <location>
        <begin position="523"/>
        <end position="544"/>
    </location>
</feature>
<feature type="compositionally biased region" description="Low complexity" evidence="1">
    <location>
        <begin position="469"/>
        <end position="490"/>
    </location>
</feature>
<feature type="compositionally biased region" description="Low complexity" evidence="1">
    <location>
        <begin position="554"/>
        <end position="563"/>
    </location>
</feature>
<feature type="region of interest" description="Disordered" evidence="1">
    <location>
        <begin position="523"/>
        <end position="569"/>
    </location>
</feature>
<evidence type="ECO:0000256" key="1">
    <source>
        <dbReference type="SAM" id="MobiDB-lite"/>
    </source>
</evidence>
<feature type="region of interest" description="Disordered" evidence="1">
    <location>
        <begin position="619"/>
        <end position="640"/>
    </location>
</feature>